<accession>I4CC72</accession>
<dbReference type="eggNOG" id="COG1611">
    <property type="taxonomic scope" value="Bacteria"/>
</dbReference>
<dbReference type="Proteomes" id="UP000006055">
    <property type="component" value="Chromosome"/>
</dbReference>
<gene>
    <name evidence="1" type="ordered locus">Desti_4535</name>
</gene>
<dbReference type="Gene3D" id="3.40.50.450">
    <property type="match status" value="1"/>
</dbReference>
<dbReference type="OrthoDB" id="9794039at2"/>
<organism evidence="1 2">
    <name type="scientific">Desulfomonile tiedjei (strain ATCC 49306 / DSM 6799 / DCB-1)</name>
    <dbReference type="NCBI Taxonomy" id="706587"/>
    <lineage>
        <taxon>Bacteria</taxon>
        <taxon>Pseudomonadati</taxon>
        <taxon>Thermodesulfobacteriota</taxon>
        <taxon>Desulfomonilia</taxon>
        <taxon>Desulfomonilales</taxon>
        <taxon>Desulfomonilaceae</taxon>
        <taxon>Desulfomonile</taxon>
    </lineage>
</organism>
<dbReference type="Pfam" id="PF18306">
    <property type="entry name" value="LDcluster4"/>
    <property type="match status" value="1"/>
</dbReference>
<dbReference type="RefSeq" id="WP_014812277.1">
    <property type="nucleotide sequence ID" value="NC_018025.1"/>
</dbReference>
<dbReference type="EMBL" id="CP003360">
    <property type="protein sequence ID" value="AFM27163.1"/>
    <property type="molecule type" value="Genomic_DNA"/>
</dbReference>
<name>I4CC72_DESTA</name>
<protein>
    <submittedName>
        <fullName evidence="1">Putative Rossmann fold nucleotide-binding protein</fullName>
    </submittedName>
</protein>
<sequence length="188" mass="19797">MRIRRKLKYAVLGSASVPDDSPEIAKAYAVGRAIAGFGAVLLTGACPGLPQAATRGAKSSGGITMGISPAQSLHEHRTVYSYPEESDVTLFTGMGKKGRNVILVRSADACIFIGGGMGTLNEFTIAFDDLDTHCAIGILSGTGGYSDEFGRLVQIVGRTSRAALFEHADPATLVQSIFRHVDSADDIY</sequence>
<dbReference type="AlphaFoldDB" id="I4CC72"/>
<dbReference type="InterPro" id="IPR041164">
    <property type="entry name" value="LDcluster4"/>
</dbReference>
<dbReference type="InterPro" id="IPR052341">
    <property type="entry name" value="LOG_family_nucleotidases"/>
</dbReference>
<dbReference type="HOGENOM" id="CLU_100945_0_0_7"/>
<dbReference type="PANTHER" id="PTHR43393:SF3">
    <property type="entry name" value="LYSINE DECARBOXYLASE-LIKE PROTEIN"/>
    <property type="match status" value="1"/>
</dbReference>
<evidence type="ECO:0000313" key="1">
    <source>
        <dbReference type="EMBL" id="AFM27163.1"/>
    </source>
</evidence>
<dbReference type="PANTHER" id="PTHR43393">
    <property type="entry name" value="CYTOKININ RIBOSIDE 5'-MONOPHOSPHATE PHOSPHORIBOHYDROLASE"/>
    <property type="match status" value="1"/>
</dbReference>
<keyword evidence="2" id="KW-1185">Reference proteome</keyword>
<proteinExistence type="predicted"/>
<evidence type="ECO:0000313" key="2">
    <source>
        <dbReference type="Proteomes" id="UP000006055"/>
    </source>
</evidence>
<reference evidence="2" key="1">
    <citation type="submission" date="2012-06" db="EMBL/GenBank/DDBJ databases">
        <title>Complete sequence of chromosome of Desulfomonile tiedjei DSM 6799.</title>
        <authorList>
            <person name="Lucas S."/>
            <person name="Copeland A."/>
            <person name="Lapidus A."/>
            <person name="Glavina del Rio T."/>
            <person name="Dalin E."/>
            <person name="Tice H."/>
            <person name="Bruce D."/>
            <person name="Goodwin L."/>
            <person name="Pitluck S."/>
            <person name="Peters L."/>
            <person name="Ovchinnikova G."/>
            <person name="Zeytun A."/>
            <person name="Lu M."/>
            <person name="Kyrpides N."/>
            <person name="Mavromatis K."/>
            <person name="Ivanova N."/>
            <person name="Brettin T."/>
            <person name="Detter J.C."/>
            <person name="Han C."/>
            <person name="Larimer F."/>
            <person name="Land M."/>
            <person name="Hauser L."/>
            <person name="Markowitz V."/>
            <person name="Cheng J.-F."/>
            <person name="Hugenholtz P."/>
            <person name="Woyke T."/>
            <person name="Wu D."/>
            <person name="Spring S."/>
            <person name="Schroeder M."/>
            <person name="Brambilla E."/>
            <person name="Klenk H.-P."/>
            <person name="Eisen J.A."/>
        </authorList>
    </citation>
    <scope>NUCLEOTIDE SEQUENCE [LARGE SCALE GENOMIC DNA]</scope>
    <source>
        <strain evidence="2">ATCC 49306 / DSM 6799 / DCB-1</strain>
    </source>
</reference>
<dbReference type="KEGG" id="dti:Desti_4535"/>
<dbReference type="SUPFAM" id="SSF102405">
    <property type="entry name" value="MCP/YpsA-like"/>
    <property type="match status" value="1"/>
</dbReference>
<dbReference type="STRING" id="706587.Desti_4535"/>
<dbReference type="GO" id="GO:0005829">
    <property type="term" value="C:cytosol"/>
    <property type="evidence" value="ECO:0007669"/>
    <property type="project" value="TreeGrafter"/>
</dbReference>